<comment type="caution">
    <text evidence="1">The sequence shown here is derived from an EMBL/GenBank/DDBJ whole genome shotgun (WGS) entry which is preliminary data.</text>
</comment>
<name>A0AAV3YDQ2_9GAST</name>
<sequence>MSCRNVCLQSTAAIALGEKRKSQSSALKVSERQYVLAMICNHGMYLTKSIENEINERETVGLLGQTWCQNIDENKAVSGLVRMVEALGSIRYQGKFANVMNYS</sequence>
<dbReference type="Proteomes" id="UP000735302">
    <property type="component" value="Unassembled WGS sequence"/>
</dbReference>
<gene>
    <name evidence="1" type="ORF">PoB_000734000</name>
</gene>
<evidence type="ECO:0000313" key="1">
    <source>
        <dbReference type="EMBL" id="GFN80834.1"/>
    </source>
</evidence>
<accession>A0AAV3YDQ2</accession>
<reference evidence="1 2" key="1">
    <citation type="journal article" date="2021" name="Elife">
        <title>Chloroplast acquisition without the gene transfer in kleptoplastic sea slugs, Plakobranchus ocellatus.</title>
        <authorList>
            <person name="Maeda T."/>
            <person name="Takahashi S."/>
            <person name="Yoshida T."/>
            <person name="Shimamura S."/>
            <person name="Takaki Y."/>
            <person name="Nagai Y."/>
            <person name="Toyoda A."/>
            <person name="Suzuki Y."/>
            <person name="Arimoto A."/>
            <person name="Ishii H."/>
            <person name="Satoh N."/>
            <person name="Nishiyama T."/>
            <person name="Hasebe M."/>
            <person name="Maruyama T."/>
            <person name="Minagawa J."/>
            <person name="Obokata J."/>
            <person name="Shigenobu S."/>
        </authorList>
    </citation>
    <scope>NUCLEOTIDE SEQUENCE [LARGE SCALE GENOMIC DNA]</scope>
</reference>
<dbReference type="AlphaFoldDB" id="A0AAV3YDQ2"/>
<protein>
    <submittedName>
        <fullName evidence="1">Uncharacterized protein</fullName>
    </submittedName>
</protein>
<proteinExistence type="predicted"/>
<dbReference type="EMBL" id="BLXT01000847">
    <property type="protein sequence ID" value="GFN80834.1"/>
    <property type="molecule type" value="Genomic_DNA"/>
</dbReference>
<organism evidence="1 2">
    <name type="scientific">Plakobranchus ocellatus</name>
    <dbReference type="NCBI Taxonomy" id="259542"/>
    <lineage>
        <taxon>Eukaryota</taxon>
        <taxon>Metazoa</taxon>
        <taxon>Spiralia</taxon>
        <taxon>Lophotrochozoa</taxon>
        <taxon>Mollusca</taxon>
        <taxon>Gastropoda</taxon>
        <taxon>Heterobranchia</taxon>
        <taxon>Euthyneura</taxon>
        <taxon>Panpulmonata</taxon>
        <taxon>Sacoglossa</taxon>
        <taxon>Placobranchoidea</taxon>
        <taxon>Plakobranchidae</taxon>
        <taxon>Plakobranchus</taxon>
    </lineage>
</organism>
<keyword evidence="2" id="KW-1185">Reference proteome</keyword>
<evidence type="ECO:0000313" key="2">
    <source>
        <dbReference type="Proteomes" id="UP000735302"/>
    </source>
</evidence>